<dbReference type="AlphaFoldDB" id="A0A6A0AMJ7"/>
<evidence type="ECO:0000313" key="3">
    <source>
        <dbReference type="Proteomes" id="UP000485058"/>
    </source>
</evidence>
<feature type="region of interest" description="Disordered" evidence="1">
    <location>
        <begin position="1"/>
        <end position="36"/>
    </location>
</feature>
<comment type="caution">
    <text evidence="2">The sequence shown here is derived from an EMBL/GenBank/DDBJ whole genome shotgun (WGS) entry which is preliminary data.</text>
</comment>
<evidence type="ECO:0000256" key="1">
    <source>
        <dbReference type="SAM" id="MobiDB-lite"/>
    </source>
</evidence>
<organism evidence="2 3">
    <name type="scientific">Haematococcus lacustris</name>
    <name type="common">Green alga</name>
    <name type="synonym">Haematococcus pluvialis</name>
    <dbReference type="NCBI Taxonomy" id="44745"/>
    <lineage>
        <taxon>Eukaryota</taxon>
        <taxon>Viridiplantae</taxon>
        <taxon>Chlorophyta</taxon>
        <taxon>core chlorophytes</taxon>
        <taxon>Chlorophyceae</taxon>
        <taxon>CS clade</taxon>
        <taxon>Chlamydomonadales</taxon>
        <taxon>Haematococcaceae</taxon>
        <taxon>Haematococcus</taxon>
    </lineage>
</organism>
<accession>A0A6A0AMJ7</accession>
<sequence>GPATLHQAAEVSPRAPAQPDRLAAGGLRPHWPPGTI</sequence>
<keyword evidence="3" id="KW-1185">Reference proteome</keyword>
<dbReference type="EMBL" id="BLLF01008677">
    <property type="protein sequence ID" value="GFH33481.1"/>
    <property type="molecule type" value="Genomic_DNA"/>
</dbReference>
<feature type="non-terminal residue" evidence="2">
    <location>
        <position position="1"/>
    </location>
</feature>
<protein>
    <submittedName>
        <fullName evidence="2">Uncharacterized protein</fullName>
    </submittedName>
</protein>
<reference evidence="2 3" key="1">
    <citation type="submission" date="2020-02" db="EMBL/GenBank/DDBJ databases">
        <title>Draft genome sequence of Haematococcus lacustris strain NIES-144.</title>
        <authorList>
            <person name="Morimoto D."/>
            <person name="Nakagawa S."/>
            <person name="Yoshida T."/>
            <person name="Sawayama S."/>
        </authorList>
    </citation>
    <scope>NUCLEOTIDE SEQUENCE [LARGE SCALE GENOMIC DNA]</scope>
    <source>
        <strain evidence="2 3">NIES-144</strain>
    </source>
</reference>
<feature type="non-terminal residue" evidence="2">
    <location>
        <position position="36"/>
    </location>
</feature>
<name>A0A6A0AMJ7_HAELA</name>
<gene>
    <name evidence="2" type="ORF">HaLaN_32861</name>
</gene>
<evidence type="ECO:0000313" key="2">
    <source>
        <dbReference type="EMBL" id="GFH33481.1"/>
    </source>
</evidence>
<proteinExistence type="predicted"/>
<dbReference type="Proteomes" id="UP000485058">
    <property type="component" value="Unassembled WGS sequence"/>
</dbReference>